<protein>
    <submittedName>
        <fullName evidence="2">7912_t:CDS:1</fullName>
    </submittedName>
</protein>
<evidence type="ECO:0000313" key="2">
    <source>
        <dbReference type="EMBL" id="CAG8769664.1"/>
    </source>
</evidence>
<feature type="region of interest" description="Disordered" evidence="1">
    <location>
        <begin position="21"/>
        <end position="46"/>
    </location>
</feature>
<dbReference type="Proteomes" id="UP000789759">
    <property type="component" value="Unassembled WGS sequence"/>
</dbReference>
<accession>A0A9N9NW71</accession>
<dbReference type="AlphaFoldDB" id="A0A9N9NW71"/>
<dbReference type="EMBL" id="CAJVQA010021572">
    <property type="protein sequence ID" value="CAG8769664.1"/>
    <property type="molecule type" value="Genomic_DNA"/>
</dbReference>
<evidence type="ECO:0000256" key="1">
    <source>
        <dbReference type="SAM" id="MobiDB-lite"/>
    </source>
</evidence>
<reference evidence="2" key="1">
    <citation type="submission" date="2021-06" db="EMBL/GenBank/DDBJ databases">
        <authorList>
            <person name="Kallberg Y."/>
            <person name="Tangrot J."/>
            <person name="Rosling A."/>
        </authorList>
    </citation>
    <scope>NUCLEOTIDE SEQUENCE</scope>
    <source>
        <strain evidence="2">FL966</strain>
    </source>
</reference>
<name>A0A9N9NW71_9GLOM</name>
<dbReference type="OrthoDB" id="2324124at2759"/>
<organism evidence="2 3">
    <name type="scientific">Cetraspora pellucida</name>
    <dbReference type="NCBI Taxonomy" id="1433469"/>
    <lineage>
        <taxon>Eukaryota</taxon>
        <taxon>Fungi</taxon>
        <taxon>Fungi incertae sedis</taxon>
        <taxon>Mucoromycota</taxon>
        <taxon>Glomeromycotina</taxon>
        <taxon>Glomeromycetes</taxon>
        <taxon>Diversisporales</taxon>
        <taxon>Gigasporaceae</taxon>
        <taxon>Cetraspora</taxon>
    </lineage>
</organism>
<gene>
    <name evidence="2" type="ORF">CPELLU_LOCUS15794</name>
</gene>
<sequence>MFNALEEHINESDKIMYREKRTANELETLPQQKKPRNYSPNRSEDDTDAHVFREIFEESVTYLGKAVESEPNNLELEPKNLDDAAELEFNLDEEFELEPEALDHTAELRNKDLDATKLDTSLTLTEEVNDKNQYITRDLVNDVLDAYQTCVLPGEKLIYNGVNVLDCVYSTNEMKNGPLSIGVMNLHNIDCVKCLPDGFKKDIANQIQDREMKSINFSNGKMIDKLYYNCEEEVLQFLDRFKNVTDLKSLAECLDKNLFNHSFVSNDMLYVHNLLLHFYFLYKNDKLLQHMSEYELNDYIWTPLLRNAFLEEKGFKLRYDDLVSRSYNELKEMLSVDGTSLPKPDAKEFLRSLGTEVLALGVLNTYGKRSGDLKKLEYCTKIILTGLYFALPTSVNHRISEIEAYSLRSSGFQLTIAVSKYLFENTIVTVDLQDIEIPRTVEGFSKIIKAIKIILSWKARTRKNANTFYEVLKKDNERMKNAEIFTPKRIRIR</sequence>
<proteinExistence type="predicted"/>
<keyword evidence="3" id="KW-1185">Reference proteome</keyword>
<comment type="caution">
    <text evidence="2">The sequence shown here is derived from an EMBL/GenBank/DDBJ whole genome shotgun (WGS) entry which is preliminary data.</text>
</comment>
<evidence type="ECO:0000313" key="3">
    <source>
        <dbReference type="Proteomes" id="UP000789759"/>
    </source>
</evidence>